<dbReference type="Proteomes" id="UP001292094">
    <property type="component" value="Unassembled WGS sequence"/>
</dbReference>
<accession>A0AAE1Q401</accession>
<name>A0AAE1Q401_9EUCA</name>
<organism evidence="2 3">
    <name type="scientific">Petrolisthes manimaculis</name>
    <dbReference type="NCBI Taxonomy" id="1843537"/>
    <lineage>
        <taxon>Eukaryota</taxon>
        <taxon>Metazoa</taxon>
        <taxon>Ecdysozoa</taxon>
        <taxon>Arthropoda</taxon>
        <taxon>Crustacea</taxon>
        <taxon>Multicrustacea</taxon>
        <taxon>Malacostraca</taxon>
        <taxon>Eumalacostraca</taxon>
        <taxon>Eucarida</taxon>
        <taxon>Decapoda</taxon>
        <taxon>Pleocyemata</taxon>
        <taxon>Anomura</taxon>
        <taxon>Galatheoidea</taxon>
        <taxon>Porcellanidae</taxon>
        <taxon>Petrolisthes</taxon>
    </lineage>
</organism>
<evidence type="ECO:0000313" key="2">
    <source>
        <dbReference type="EMBL" id="KAK4318042.1"/>
    </source>
</evidence>
<protein>
    <submittedName>
        <fullName evidence="2">Uncharacterized protein</fullName>
    </submittedName>
</protein>
<dbReference type="EMBL" id="JAWZYT010000872">
    <property type="protein sequence ID" value="KAK4318042.1"/>
    <property type="molecule type" value="Genomic_DNA"/>
</dbReference>
<dbReference type="PANTHER" id="PTHR45706:SF4">
    <property type="entry name" value="TYROSINE-PROTEIN PHOSPHATASE"/>
    <property type="match status" value="1"/>
</dbReference>
<evidence type="ECO:0000313" key="3">
    <source>
        <dbReference type="Proteomes" id="UP001292094"/>
    </source>
</evidence>
<proteinExistence type="predicted"/>
<dbReference type="GO" id="GO:0004725">
    <property type="term" value="F:protein tyrosine phosphatase activity"/>
    <property type="evidence" value="ECO:0007669"/>
    <property type="project" value="TreeGrafter"/>
</dbReference>
<sequence length="294" mass="31199">MPLLFPSVSVSEKVQEEVTAGSWTQTIITDSIKQLEGLVLRTTCSYNGDTHQDGDVIEGPINCYNAECVGTTVQLVKEDGCTPCTKMTTPRFKVEKDLVPNIREEIMARGKPCSANGETKWNGHRLDKVVEDCIWIRCDGDTGLYVLEMNPFAACKCPTTTTEVTTTDATTTEVTTTDATTTEVTTTDATTTEVTTTEVTTTEVTTTEVTTTDATTTDATTTDATTTDATTTDATTTDATTTDATTTDATTTEVTTTTDGTTTTATTTPDSCEAETTTTPVDSCDDTTPTPPAP</sequence>
<keyword evidence="3" id="KW-1185">Reference proteome</keyword>
<reference evidence="2" key="1">
    <citation type="submission" date="2023-11" db="EMBL/GenBank/DDBJ databases">
        <title>Genome assemblies of two species of porcelain crab, Petrolisthes cinctipes and Petrolisthes manimaculis (Anomura: Porcellanidae).</title>
        <authorList>
            <person name="Angst P."/>
        </authorList>
    </citation>
    <scope>NUCLEOTIDE SEQUENCE</scope>
    <source>
        <strain evidence="2">PB745_02</strain>
        <tissue evidence="2">Gill</tissue>
    </source>
</reference>
<comment type="caution">
    <text evidence="2">The sequence shown here is derived from an EMBL/GenBank/DDBJ whole genome shotgun (WGS) entry which is preliminary data.</text>
</comment>
<dbReference type="PANTHER" id="PTHR45706">
    <property type="entry name" value="TYROSINE-PROTEIN PHOSPHATASE"/>
    <property type="match status" value="1"/>
</dbReference>
<feature type="compositionally biased region" description="Low complexity" evidence="1">
    <location>
        <begin position="247"/>
        <end position="268"/>
    </location>
</feature>
<gene>
    <name evidence="2" type="ORF">Pmani_010918</name>
</gene>
<feature type="region of interest" description="Disordered" evidence="1">
    <location>
        <begin position="247"/>
        <end position="294"/>
    </location>
</feature>
<dbReference type="AlphaFoldDB" id="A0AAE1Q401"/>
<feature type="region of interest" description="Disordered" evidence="1">
    <location>
        <begin position="174"/>
        <end position="219"/>
    </location>
</feature>
<evidence type="ECO:0000256" key="1">
    <source>
        <dbReference type="SAM" id="MobiDB-lite"/>
    </source>
</evidence>